<reference evidence="2 3" key="1">
    <citation type="journal article" date="2016" name="Nat. Commun.">
        <title>Thousands of microbial genomes shed light on interconnected biogeochemical processes in an aquifer system.</title>
        <authorList>
            <person name="Anantharaman K."/>
            <person name="Brown C.T."/>
            <person name="Hug L.A."/>
            <person name="Sharon I."/>
            <person name="Castelle C.J."/>
            <person name="Probst A.J."/>
            <person name="Thomas B.C."/>
            <person name="Singh A."/>
            <person name="Wilkins M.J."/>
            <person name="Karaoz U."/>
            <person name="Brodie E.L."/>
            <person name="Williams K.H."/>
            <person name="Hubbard S.S."/>
            <person name="Banfield J.F."/>
        </authorList>
    </citation>
    <scope>NUCLEOTIDE SEQUENCE [LARGE SCALE GENOMIC DNA]</scope>
</reference>
<dbReference type="Proteomes" id="UP000177740">
    <property type="component" value="Unassembled WGS sequence"/>
</dbReference>
<keyword evidence="1" id="KW-0812">Transmembrane</keyword>
<sequence>MFEMVLGLTVTFGYSVSSYLLIVGTIKVIRRRKDGKNCLFLGIFIFLITLMVHIPCISLFV</sequence>
<evidence type="ECO:0000313" key="2">
    <source>
        <dbReference type="EMBL" id="OGZ27551.1"/>
    </source>
</evidence>
<dbReference type="EMBL" id="MHMM01000005">
    <property type="protein sequence ID" value="OGZ27551.1"/>
    <property type="molecule type" value="Genomic_DNA"/>
</dbReference>
<accession>A0A1G2EQA8</accession>
<gene>
    <name evidence="2" type="ORF">A2365_01630</name>
</gene>
<name>A0A1G2EQA8_9BACT</name>
<dbReference type="AlphaFoldDB" id="A0A1G2EQA8"/>
<organism evidence="2 3">
    <name type="scientific">Candidatus Nealsonbacteria bacterium RIFOXYB1_FULL_40_15</name>
    <dbReference type="NCBI Taxonomy" id="1801677"/>
    <lineage>
        <taxon>Bacteria</taxon>
        <taxon>Candidatus Nealsoniibacteriota</taxon>
    </lineage>
</organism>
<evidence type="ECO:0000313" key="3">
    <source>
        <dbReference type="Proteomes" id="UP000177740"/>
    </source>
</evidence>
<feature type="transmembrane region" description="Helical" evidence="1">
    <location>
        <begin position="6"/>
        <end position="26"/>
    </location>
</feature>
<keyword evidence="1" id="KW-0472">Membrane</keyword>
<protein>
    <submittedName>
        <fullName evidence="2">Uncharacterized protein</fullName>
    </submittedName>
</protein>
<feature type="transmembrane region" description="Helical" evidence="1">
    <location>
        <begin position="38"/>
        <end position="60"/>
    </location>
</feature>
<keyword evidence="1" id="KW-1133">Transmembrane helix</keyword>
<evidence type="ECO:0000256" key="1">
    <source>
        <dbReference type="SAM" id="Phobius"/>
    </source>
</evidence>
<proteinExistence type="predicted"/>
<comment type="caution">
    <text evidence="2">The sequence shown here is derived from an EMBL/GenBank/DDBJ whole genome shotgun (WGS) entry which is preliminary data.</text>
</comment>